<keyword evidence="1" id="KW-1133">Transmembrane helix</keyword>
<keyword evidence="1" id="KW-0812">Transmembrane</keyword>
<dbReference type="InterPro" id="IPR003675">
    <property type="entry name" value="Rce1/LyrA-like_dom"/>
</dbReference>
<gene>
    <name evidence="3" type="ORF">SVA_1056</name>
</gene>
<keyword evidence="4" id="KW-1185">Reference proteome</keyword>
<dbReference type="GO" id="GO:0004175">
    <property type="term" value="F:endopeptidase activity"/>
    <property type="evidence" value="ECO:0007669"/>
    <property type="project" value="UniProtKB-ARBA"/>
</dbReference>
<dbReference type="PANTHER" id="PTHR43592:SF15">
    <property type="entry name" value="CAAX AMINO TERMINAL PROTEASE FAMILY PROTEIN"/>
    <property type="match status" value="1"/>
</dbReference>
<feature type="transmembrane region" description="Helical" evidence="1">
    <location>
        <begin position="158"/>
        <end position="177"/>
    </location>
</feature>
<sequence length="230" mass="24670">MSVVSREAPARRVQLVEVLVFLLILLPSMVLPALGMRPDELRFALVAAAVIAHNVALVSLIAYFVWRSGEGLRSVGWAAARPVREALVGVALFVPFFLAVGMLERLLRQAGFTAPSAPPDYLLPQTAPEQLLALALITAVAVGEETIFRGYLIRRFDAVTGSRATAVVLSTVIFALGHGYQGSLGIVAVGFIGVGFALIYFWRGSLIAPMVMHFLQDVMGLLVAPRFIGG</sequence>
<feature type="transmembrane region" description="Helical" evidence="1">
    <location>
        <begin position="183"/>
        <end position="202"/>
    </location>
</feature>
<evidence type="ECO:0000259" key="2">
    <source>
        <dbReference type="Pfam" id="PF02517"/>
    </source>
</evidence>
<feature type="transmembrane region" description="Helical" evidence="1">
    <location>
        <begin position="43"/>
        <end position="66"/>
    </location>
</feature>
<dbReference type="Proteomes" id="UP000218899">
    <property type="component" value="Chromosome"/>
</dbReference>
<protein>
    <submittedName>
        <fullName evidence="3">Abortive infection protein</fullName>
    </submittedName>
</protein>
<reference evidence="3 4" key="1">
    <citation type="submission" date="2015-08" db="EMBL/GenBank/DDBJ databases">
        <title>Complete genome sequence of Sulfurifustis variabilis.</title>
        <authorList>
            <person name="Miura A."/>
            <person name="Kojima H."/>
            <person name="Fukui M."/>
        </authorList>
    </citation>
    <scope>NUCLEOTIDE SEQUENCE [LARGE SCALE GENOMIC DNA]</scope>
    <source>
        <strain evidence="4">skN76</strain>
    </source>
</reference>
<accession>A0A1B4V2Q6</accession>
<keyword evidence="1" id="KW-0472">Membrane</keyword>
<evidence type="ECO:0000256" key="1">
    <source>
        <dbReference type="SAM" id="Phobius"/>
    </source>
</evidence>
<feature type="domain" description="CAAX prenyl protease 2/Lysostaphin resistance protein A-like" evidence="2">
    <location>
        <begin position="131"/>
        <end position="219"/>
    </location>
</feature>
<dbReference type="AlphaFoldDB" id="A0A1B4V2Q6"/>
<proteinExistence type="predicted"/>
<dbReference type="RefSeq" id="WP_096459773.1">
    <property type="nucleotide sequence ID" value="NZ_AP014936.1"/>
</dbReference>
<dbReference type="KEGG" id="sva:SVA_1056"/>
<evidence type="ECO:0000313" key="3">
    <source>
        <dbReference type="EMBL" id="BAU47635.1"/>
    </source>
</evidence>
<dbReference type="EMBL" id="AP014936">
    <property type="protein sequence ID" value="BAU47635.1"/>
    <property type="molecule type" value="Genomic_DNA"/>
</dbReference>
<dbReference type="OrthoDB" id="118729at2"/>
<name>A0A1B4V2Q6_9GAMM</name>
<organism evidence="3 4">
    <name type="scientific">Sulfurifustis variabilis</name>
    <dbReference type="NCBI Taxonomy" id="1675686"/>
    <lineage>
        <taxon>Bacteria</taxon>
        <taxon>Pseudomonadati</taxon>
        <taxon>Pseudomonadota</taxon>
        <taxon>Gammaproteobacteria</taxon>
        <taxon>Acidiferrobacterales</taxon>
        <taxon>Acidiferrobacteraceae</taxon>
        <taxon>Sulfurifustis</taxon>
    </lineage>
</organism>
<dbReference type="Pfam" id="PF02517">
    <property type="entry name" value="Rce1-like"/>
    <property type="match status" value="1"/>
</dbReference>
<dbReference type="GO" id="GO:0080120">
    <property type="term" value="P:CAAX-box protein maturation"/>
    <property type="evidence" value="ECO:0007669"/>
    <property type="project" value="UniProtKB-ARBA"/>
</dbReference>
<feature type="transmembrane region" description="Helical" evidence="1">
    <location>
        <begin position="12"/>
        <end position="31"/>
    </location>
</feature>
<feature type="transmembrane region" description="Helical" evidence="1">
    <location>
        <begin position="86"/>
        <end position="103"/>
    </location>
</feature>
<dbReference type="PANTHER" id="PTHR43592">
    <property type="entry name" value="CAAX AMINO TERMINAL PROTEASE"/>
    <property type="match status" value="1"/>
</dbReference>
<evidence type="ECO:0000313" key="4">
    <source>
        <dbReference type="Proteomes" id="UP000218899"/>
    </source>
</evidence>